<comment type="caution">
    <text evidence="1">The sequence shown here is derived from an EMBL/GenBank/DDBJ whole genome shotgun (WGS) entry which is preliminary data.</text>
</comment>
<dbReference type="EMBL" id="JACHCB010000008">
    <property type="protein sequence ID" value="MBB6110624.1"/>
    <property type="molecule type" value="Genomic_DNA"/>
</dbReference>
<evidence type="ECO:0000313" key="2">
    <source>
        <dbReference type="Proteomes" id="UP000541583"/>
    </source>
</evidence>
<keyword evidence="2" id="KW-1185">Reference proteome</keyword>
<proteinExistence type="predicted"/>
<dbReference type="RefSeq" id="WP_260180801.1">
    <property type="nucleotide sequence ID" value="NZ_FTMG01000007.1"/>
</dbReference>
<dbReference type="Proteomes" id="UP000541583">
    <property type="component" value="Unassembled WGS sequence"/>
</dbReference>
<accession>A0ABR6PN49</accession>
<organism evidence="1 2">
    <name type="scientific">Mucilaginibacter lappiensis</name>
    <dbReference type="NCBI Taxonomy" id="354630"/>
    <lineage>
        <taxon>Bacteria</taxon>
        <taxon>Pseudomonadati</taxon>
        <taxon>Bacteroidota</taxon>
        <taxon>Sphingobacteriia</taxon>
        <taxon>Sphingobacteriales</taxon>
        <taxon>Sphingobacteriaceae</taxon>
        <taxon>Mucilaginibacter</taxon>
    </lineage>
</organism>
<reference evidence="1 2" key="1">
    <citation type="submission" date="2020-08" db="EMBL/GenBank/DDBJ databases">
        <title>Genomic Encyclopedia of Type Strains, Phase IV (KMG-V): Genome sequencing to study the core and pangenomes of soil and plant-associated prokaryotes.</title>
        <authorList>
            <person name="Whitman W."/>
        </authorList>
    </citation>
    <scope>NUCLEOTIDE SEQUENCE [LARGE SCALE GENOMIC DNA]</scope>
    <source>
        <strain evidence="1 2">ANJLi2</strain>
    </source>
</reference>
<gene>
    <name evidence="1" type="ORF">HDF23_003383</name>
</gene>
<name>A0ABR6PN49_9SPHI</name>
<protein>
    <submittedName>
        <fullName evidence="1">Uncharacterized protein</fullName>
    </submittedName>
</protein>
<sequence length="43" mass="5023">MKLAELKSEFHHLIDQIDDSEMLSQFYDVITQSLQPKNSGWQA</sequence>
<evidence type="ECO:0000313" key="1">
    <source>
        <dbReference type="EMBL" id="MBB6110624.1"/>
    </source>
</evidence>